<organism evidence="1 2">
    <name type="scientific">Erythrobacter fulvus</name>
    <dbReference type="NCBI Taxonomy" id="2987523"/>
    <lineage>
        <taxon>Bacteria</taxon>
        <taxon>Pseudomonadati</taxon>
        <taxon>Pseudomonadota</taxon>
        <taxon>Alphaproteobacteria</taxon>
        <taxon>Sphingomonadales</taxon>
        <taxon>Erythrobacteraceae</taxon>
        <taxon>Erythrobacter/Porphyrobacter group</taxon>
        <taxon>Erythrobacter</taxon>
    </lineage>
</organism>
<reference evidence="1 2" key="1">
    <citation type="submission" date="2022-10" db="EMBL/GenBank/DDBJ databases">
        <title>Erythrobacter sp. sf7 Genome sequencing.</title>
        <authorList>
            <person name="Park S."/>
        </authorList>
    </citation>
    <scope>NUCLEOTIDE SEQUENCE [LARGE SCALE GENOMIC DNA]</scope>
    <source>
        <strain evidence="2">sf7</strain>
    </source>
</reference>
<dbReference type="EMBL" id="JAQQXQ010000008">
    <property type="protein sequence ID" value="MDC8755180.1"/>
    <property type="molecule type" value="Genomic_DNA"/>
</dbReference>
<dbReference type="Proteomes" id="UP001216558">
    <property type="component" value="Unassembled WGS sequence"/>
</dbReference>
<accession>A0ABT5JQY4</accession>
<dbReference type="RefSeq" id="WP_273678392.1">
    <property type="nucleotide sequence ID" value="NZ_JAQQXQ010000008.1"/>
</dbReference>
<evidence type="ECO:0000313" key="2">
    <source>
        <dbReference type="Proteomes" id="UP001216558"/>
    </source>
</evidence>
<gene>
    <name evidence="1" type="ORF">OIK40_11075</name>
</gene>
<name>A0ABT5JQY4_9SPHN</name>
<sequence length="83" mass="9182">MSFALEIASPLVSANAVPEAIFMRIWLADWADTLVGAARPQKAATAIAEMARLANRITFPRYLWWDVSCANRQANLSLTTEKS</sequence>
<comment type="caution">
    <text evidence="1">The sequence shown here is derived from an EMBL/GenBank/DDBJ whole genome shotgun (WGS) entry which is preliminary data.</text>
</comment>
<proteinExistence type="predicted"/>
<protein>
    <submittedName>
        <fullName evidence="1">Uncharacterized protein</fullName>
    </submittedName>
</protein>
<keyword evidence="2" id="KW-1185">Reference proteome</keyword>
<evidence type="ECO:0000313" key="1">
    <source>
        <dbReference type="EMBL" id="MDC8755180.1"/>
    </source>
</evidence>